<sequence length="52" mass="6035">MSTSGYIHASSGFHPFHLTTGWLSSVLWPKLARREGRPIHLYLMRHEVDQMV</sequence>
<proteinExistence type="predicted"/>
<name>A0A5N7BNJ0_9EURO</name>
<reference evidence="1 2" key="1">
    <citation type="submission" date="2019-04" db="EMBL/GenBank/DDBJ databases">
        <title>Friends and foes A comparative genomics studyof 23 Aspergillus species from section Flavi.</title>
        <authorList>
            <consortium name="DOE Joint Genome Institute"/>
            <person name="Kjaerbolling I."/>
            <person name="Vesth T."/>
            <person name="Frisvad J.C."/>
            <person name="Nybo J.L."/>
            <person name="Theobald S."/>
            <person name="Kildgaard S."/>
            <person name="Isbrandt T."/>
            <person name="Kuo A."/>
            <person name="Sato A."/>
            <person name="Lyhne E.K."/>
            <person name="Kogle M.E."/>
            <person name="Wiebenga A."/>
            <person name="Kun R.S."/>
            <person name="Lubbers R.J."/>
            <person name="Makela M.R."/>
            <person name="Barry K."/>
            <person name="Chovatia M."/>
            <person name="Clum A."/>
            <person name="Daum C."/>
            <person name="Haridas S."/>
            <person name="He G."/>
            <person name="LaButti K."/>
            <person name="Lipzen A."/>
            <person name="Mondo S."/>
            <person name="Riley R."/>
            <person name="Salamov A."/>
            <person name="Simmons B.A."/>
            <person name="Magnuson J.K."/>
            <person name="Henrissat B."/>
            <person name="Mortensen U.H."/>
            <person name="Larsen T.O."/>
            <person name="Devries R.P."/>
            <person name="Grigoriev I.V."/>
            <person name="Machida M."/>
            <person name="Baker S.E."/>
            <person name="Andersen M.R."/>
        </authorList>
    </citation>
    <scope>NUCLEOTIDE SEQUENCE [LARGE SCALE GENOMIC DNA]</scope>
    <source>
        <strain evidence="1 2">IBT 29228</strain>
    </source>
</reference>
<gene>
    <name evidence="1" type="ORF">BDV26DRAFT_251912</name>
</gene>
<evidence type="ECO:0000313" key="1">
    <source>
        <dbReference type="EMBL" id="KAE8383223.1"/>
    </source>
</evidence>
<accession>A0A5N7BNJ0</accession>
<keyword evidence="2" id="KW-1185">Reference proteome</keyword>
<dbReference type="AlphaFoldDB" id="A0A5N7BNJ0"/>
<dbReference type="Proteomes" id="UP000326198">
    <property type="component" value="Unassembled WGS sequence"/>
</dbReference>
<evidence type="ECO:0000313" key="2">
    <source>
        <dbReference type="Proteomes" id="UP000326198"/>
    </source>
</evidence>
<organism evidence="1 2">
    <name type="scientific">Aspergillus bertholletiae</name>
    <dbReference type="NCBI Taxonomy" id="1226010"/>
    <lineage>
        <taxon>Eukaryota</taxon>
        <taxon>Fungi</taxon>
        <taxon>Dikarya</taxon>
        <taxon>Ascomycota</taxon>
        <taxon>Pezizomycotina</taxon>
        <taxon>Eurotiomycetes</taxon>
        <taxon>Eurotiomycetidae</taxon>
        <taxon>Eurotiales</taxon>
        <taxon>Aspergillaceae</taxon>
        <taxon>Aspergillus</taxon>
        <taxon>Aspergillus subgen. Circumdati</taxon>
    </lineage>
</organism>
<dbReference type="EMBL" id="ML736156">
    <property type="protein sequence ID" value="KAE8383223.1"/>
    <property type="molecule type" value="Genomic_DNA"/>
</dbReference>
<protein>
    <submittedName>
        <fullName evidence="1">Uncharacterized protein</fullName>
    </submittedName>
</protein>